<dbReference type="SUPFAM" id="SSF54427">
    <property type="entry name" value="NTF2-like"/>
    <property type="match status" value="1"/>
</dbReference>
<dbReference type="EMBL" id="JAHEPS010000004">
    <property type="protein sequence ID" value="MBT1445169.1"/>
    <property type="molecule type" value="Genomic_DNA"/>
</dbReference>
<dbReference type="InterPro" id="IPR032710">
    <property type="entry name" value="NTF2-like_dom_sf"/>
</dbReference>
<organism evidence="2 3">
    <name type="scientific">Shewanella jiangmenensis</name>
    <dbReference type="NCBI Taxonomy" id="2837387"/>
    <lineage>
        <taxon>Bacteria</taxon>
        <taxon>Pseudomonadati</taxon>
        <taxon>Pseudomonadota</taxon>
        <taxon>Gammaproteobacteria</taxon>
        <taxon>Alteromonadales</taxon>
        <taxon>Shewanellaceae</taxon>
        <taxon>Shewanella</taxon>
    </lineage>
</organism>
<sequence length="127" mass="14158">MSKQGYPMTPEQLAQGQLEAYNAHDLEAFLPFFSDTVAVIRPPASEPVLRGKAAFAEFYRTERFCLPALHAEVVSRMVLGNKVIDHERITGLGNTPFEVAVVYEVRDGLIQTMWSFGADKIQSPELS</sequence>
<accession>A0ABS5V3Z6</accession>
<dbReference type="Gene3D" id="3.10.450.50">
    <property type="match status" value="1"/>
</dbReference>
<reference evidence="2 3" key="1">
    <citation type="submission" date="2021-05" db="EMBL/GenBank/DDBJ databases">
        <title>Shewanella sp. JM162201.</title>
        <authorList>
            <person name="Xu S."/>
            <person name="Li A."/>
        </authorList>
    </citation>
    <scope>NUCLEOTIDE SEQUENCE [LARGE SCALE GENOMIC DNA]</scope>
    <source>
        <strain evidence="2 3">JM162201</strain>
    </source>
</reference>
<proteinExistence type="predicted"/>
<feature type="domain" description="SnoaL-like" evidence="1">
    <location>
        <begin position="17"/>
        <end position="111"/>
    </location>
</feature>
<gene>
    <name evidence="2" type="ORF">KJI95_11620</name>
</gene>
<dbReference type="InterPro" id="IPR037401">
    <property type="entry name" value="SnoaL-like"/>
</dbReference>
<protein>
    <submittedName>
        <fullName evidence="2">Nuclear transport factor 2 family protein</fullName>
    </submittedName>
</protein>
<dbReference type="Proteomes" id="UP001195903">
    <property type="component" value="Unassembled WGS sequence"/>
</dbReference>
<comment type="caution">
    <text evidence="2">The sequence shown here is derived from an EMBL/GenBank/DDBJ whole genome shotgun (WGS) entry which is preliminary data.</text>
</comment>
<evidence type="ECO:0000259" key="1">
    <source>
        <dbReference type="Pfam" id="PF12680"/>
    </source>
</evidence>
<keyword evidence="3" id="KW-1185">Reference proteome</keyword>
<dbReference type="InterPro" id="IPR008317">
    <property type="entry name" value="UCP030561"/>
</dbReference>
<dbReference type="Pfam" id="PF12680">
    <property type="entry name" value="SnoaL_2"/>
    <property type="match status" value="1"/>
</dbReference>
<evidence type="ECO:0000313" key="2">
    <source>
        <dbReference type="EMBL" id="MBT1445169.1"/>
    </source>
</evidence>
<name>A0ABS5V3Z6_9GAMM</name>
<dbReference type="PIRSF" id="PIRSF030561">
    <property type="entry name" value="UCP030561"/>
    <property type="match status" value="1"/>
</dbReference>
<evidence type="ECO:0000313" key="3">
    <source>
        <dbReference type="Proteomes" id="UP001195903"/>
    </source>
</evidence>